<dbReference type="eggNOG" id="COG0456">
    <property type="taxonomic scope" value="Bacteria"/>
</dbReference>
<sequence>MISLAHISHKYFETKRKQRVLLRTATANDGLGMHTLTKEVLFEEKGLVMTIKDFTMTVEEQAQQNEWYLQLPHTLTLVAEHNHIIIGILTIEPEIFLKTAHRCNIGLIIKEEFRSLQIGWALMNTAISWAKNTPYYEKIELEVLSSNHAAIKLYERLGFQIEGTVNNAIKHRDDHYENLHRMGLSL</sequence>
<reference evidence="2" key="1">
    <citation type="submission" date="2010-12" db="EMBL/GenBank/DDBJ databases">
        <title>Complete sequence of Bacillus cellulosilyticus DSM 2522.</title>
        <authorList>
            <consortium name="US DOE Joint Genome Institute"/>
            <person name="Lucas S."/>
            <person name="Copeland A."/>
            <person name="Lapidus A."/>
            <person name="Cheng J.-F."/>
            <person name="Bruce D."/>
            <person name="Goodwin L."/>
            <person name="Pitluck S."/>
            <person name="Chertkov O."/>
            <person name="Detter J.C."/>
            <person name="Han C."/>
            <person name="Tapia R."/>
            <person name="Land M."/>
            <person name="Hauser L."/>
            <person name="Jeffries C."/>
            <person name="Kyrpides N."/>
            <person name="Ivanova N."/>
            <person name="Mikhailova N."/>
            <person name="Brumm P."/>
            <person name="Mead D."/>
            <person name="Woyke T."/>
        </authorList>
    </citation>
    <scope>NUCLEOTIDE SEQUENCE [LARGE SCALE GENOMIC DNA]</scope>
    <source>
        <strain evidence="2">DSM 2522</strain>
    </source>
</reference>
<dbReference type="PANTHER" id="PTHR43138:SF1">
    <property type="entry name" value="N-ACETYLTRANSFERASE ACA1"/>
    <property type="match status" value="1"/>
</dbReference>
<dbReference type="Pfam" id="PF00583">
    <property type="entry name" value="Acetyltransf_1"/>
    <property type="match status" value="1"/>
</dbReference>
<evidence type="ECO:0000259" key="1">
    <source>
        <dbReference type="PROSITE" id="PS51186"/>
    </source>
</evidence>
<dbReference type="PROSITE" id="PS51186">
    <property type="entry name" value="GNAT"/>
    <property type="match status" value="1"/>
</dbReference>
<dbReference type="InterPro" id="IPR052742">
    <property type="entry name" value="Mito_N-acetyltransferase"/>
</dbReference>
<evidence type="ECO:0000313" key="2">
    <source>
        <dbReference type="EMBL" id="ADU31230.1"/>
    </source>
</evidence>
<keyword evidence="3" id="KW-1185">Reference proteome</keyword>
<dbReference type="InterPro" id="IPR000182">
    <property type="entry name" value="GNAT_dom"/>
</dbReference>
<dbReference type="SUPFAM" id="SSF55729">
    <property type="entry name" value="Acyl-CoA N-acyltransferases (Nat)"/>
    <property type="match status" value="1"/>
</dbReference>
<dbReference type="AlphaFoldDB" id="E6TY17"/>
<dbReference type="GO" id="GO:0016747">
    <property type="term" value="F:acyltransferase activity, transferring groups other than amino-acyl groups"/>
    <property type="evidence" value="ECO:0007669"/>
    <property type="project" value="InterPro"/>
</dbReference>
<feature type="domain" description="N-acetyltransferase" evidence="1">
    <location>
        <begin position="20"/>
        <end position="183"/>
    </location>
</feature>
<organism evidence="2 3">
    <name type="scientific">Evansella cellulosilytica (strain ATCC 21833 / DSM 2522 / FERM P-1141 / JCM 9156 / N-4)</name>
    <name type="common">Bacillus cellulosilyticus</name>
    <dbReference type="NCBI Taxonomy" id="649639"/>
    <lineage>
        <taxon>Bacteria</taxon>
        <taxon>Bacillati</taxon>
        <taxon>Bacillota</taxon>
        <taxon>Bacilli</taxon>
        <taxon>Bacillales</taxon>
        <taxon>Bacillaceae</taxon>
        <taxon>Evansella</taxon>
    </lineage>
</organism>
<dbReference type="STRING" id="649639.Bcell_2980"/>
<proteinExistence type="predicted"/>
<dbReference type="Proteomes" id="UP000001401">
    <property type="component" value="Chromosome"/>
</dbReference>
<accession>E6TY17</accession>
<keyword evidence="2" id="KW-0808">Transferase</keyword>
<dbReference type="KEGG" id="bco:Bcell_2980"/>
<gene>
    <name evidence="2" type="ordered locus">Bcell_2980</name>
</gene>
<dbReference type="PANTHER" id="PTHR43138">
    <property type="entry name" value="ACETYLTRANSFERASE, GNAT FAMILY"/>
    <property type="match status" value="1"/>
</dbReference>
<dbReference type="InterPro" id="IPR016181">
    <property type="entry name" value="Acyl_CoA_acyltransferase"/>
</dbReference>
<dbReference type="EMBL" id="CP002394">
    <property type="protein sequence ID" value="ADU31230.1"/>
    <property type="molecule type" value="Genomic_DNA"/>
</dbReference>
<name>E6TY17_EVAC2</name>
<dbReference type="Gene3D" id="3.40.630.30">
    <property type="match status" value="1"/>
</dbReference>
<dbReference type="CDD" id="cd04301">
    <property type="entry name" value="NAT_SF"/>
    <property type="match status" value="1"/>
</dbReference>
<dbReference type="HOGENOM" id="CLU_013985_19_1_9"/>
<evidence type="ECO:0000313" key="3">
    <source>
        <dbReference type="Proteomes" id="UP000001401"/>
    </source>
</evidence>
<protein>
    <submittedName>
        <fullName evidence="2">GCN5-related N-acetyltransferase</fullName>
    </submittedName>
</protein>